<dbReference type="GO" id="GO:0008168">
    <property type="term" value="F:methyltransferase activity"/>
    <property type="evidence" value="ECO:0007669"/>
    <property type="project" value="UniProtKB-KW"/>
</dbReference>
<gene>
    <name evidence="2" type="ORF">O6R05_02950</name>
</gene>
<dbReference type="GO" id="GO:0032259">
    <property type="term" value="P:methylation"/>
    <property type="evidence" value="ECO:0007669"/>
    <property type="project" value="UniProtKB-KW"/>
</dbReference>
<dbReference type="InterPro" id="IPR011639">
    <property type="entry name" value="MethylTrfase_TaqI-like_dom"/>
</dbReference>
<protein>
    <submittedName>
        <fullName evidence="2">Methyltransferase</fullName>
    </submittedName>
</protein>
<accession>A0ABY7QWP4</accession>
<dbReference type="RefSeq" id="WP_271192051.1">
    <property type="nucleotide sequence ID" value="NZ_CP115667.1"/>
</dbReference>
<reference evidence="2 3" key="1">
    <citation type="submission" date="2023-01" db="EMBL/GenBank/DDBJ databases">
        <authorList>
            <person name="Lee S.H."/>
            <person name="Jung H.S."/>
            <person name="Yun J.U."/>
        </authorList>
    </citation>
    <scope>NUCLEOTIDE SEQUENCE [LARGE SCALE GENOMIC DNA]</scope>
    <source>
        <strain evidence="2 3">CBA3646</strain>
    </source>
</reference>
<evidence type="ECO:0000313" key="2">
    <source>
        <dbReference type="EMBL" id="WBW50519.1"/>
    </source>
</evidence>
<dbReference type="PROSITE" id="PS00092">
    <property type="entry name" value="N6_MTASE"/>
    <property type="match status" value="1"/>
</dbReference>
<feature type="domain" description="Type II methyltransferase M.TaqI-like" evidence="1">
    <location>
        <begin position="103"/>
        <end position="173"/>
    </location>
</feature>
<keyword evidence="2" id="KW-0489">Methyltransferase</keyword>
<dbReference type="InterPro" id="IPR029063">
    <property type="entry name" value="SAM-dependent_MTases_sf"/>
</dbReference>
<dbReference type="InterPro" id="IPR050210">
    <property type="entry name" value="tRNA_Adenine-N(6)_MTase"/>
</dbReference>
<dbReference type="PANTHER" id="PTHR47739">
    <property type="entry name" value="TRNA1(VAL) (ADENINE(37)-N6)-METHYLTRANSFERASE"/>
    <property type="match status" value="1"/>
</dbReference>
<dbReference type="SUPFAM" id="SSF53335">
    <property type="entry name" value="S-adenosyl-L-methionine-dependent methyltransferases"/>
    <property type="match status" value="1"/>
</dbReference>
<dbReference type="Proteomes" id="UP001210339">
    <property type="component" value="Chromosome"/>
</dbReference>
<sequence length="226" mass="25835">MNYDRVPGTALDILQDDRHFKYTLDALALSAFARARARGMVADLGAGTGILGFRLLDRVSRLINVEQNEAPYRLLCQSTLHNGVAGKIENLHDSITCLKTPAYHQRMDVVITNPPYYAMNLKTDNDSKNFSKHQDNLELFLEVASYVLKDRGYFYLVFPTTRLVDAMAHARQVHLEPKRLVLLQKDMVSEPKRFLMECVKGGGTQLRVTTWIMDETKIEMIKDMRL</sequence>
<dbReference type="PANTHER" id="PTHR47739:SF1">
    <property type="entry name" value="TRNA1(VAL) (ADENINE(37)-N6)-METHYLTRANSFERASE"/>
    <property type="match status" value="1"/>
</dbReference>
<evidence type="ECO:0000259" key="1">
    <source>
        <dbReference type="Pfam" id="PF07669"/>
    </source>
</evidence>
<dbReference type="Gene3D" id="3.40.50.150">
    <property type="entry name" value="Vaccinia Virus protein VP39"/>
    <property type="match status" value="1"/>
</dbReference>
<name>A0ABY7QWP4_9FIRM</name>
<dbReference type="Pfam" id="PF07669">
    <property type="entry name" value="Eco57I"/>
    <property type="match status" value="1"/>
</dbReference>
<organism evidence="2 3">
    <name type="scientific">Peptoniphilus equinus</name>
    <dbReference type="NCBI Taxonomy" id="3016343"/>
    <lineage>
        <taxon>Bacteria</taxon>
        <taxon>Bacillati</taxon>
        <taxon>Bacillota</taxon>
        <taxon>Tissierellia</taxon>
        <taxon>Tissierellales</taxon>
        <taxon>Peptoniphilaceae</taxon>
        <taxon>Peptoniphilus</taxon>
    </lineage>
</organism>
<dbReference type="InterPro" id="IPR002052">
    <property type="entry name" value="DNA_methylase_N6_adenine_CS"/>
</dbReference>
<dbReference type="EMBL" id="CP115667">
    <property type="protein sequence ID" value="WBW50519.1"/>
    <property type="molecule type" value="Genomic_DNA"/>
</dbReference>
<keyword evidence="2" id="KW-0808">Transferase</keyword>
<evidence type="ECO:0000313" key="3">
    <source>
        <dbReference type="Proteomes" id="UP001210339"/>
    </source>
</evidence>
<proteinExistence type="predicted"/>
<keyword evidence="3" id="KW-1185">Reference proteome</keyword>
<dbReference type="CDD" id="cd02440">
    <property type="entry name" value="AdoMet_MTases"/>
    <property type="match status" value="1"/>
</dbReference>